<sequence length="233" mass="25718">MKKFLTIFISALLLFNTYSVSFASANAPVVKSDSLNTRKMPAIILKQNGTIEFQDAWDLPYEYIMPAIEMSDKFTPAINDKTLELNFAEALSIVKSDKTMGLIGTLNQNIHQQSADVNLMSSKLLSLFTKALGVTLTGATLDSYKEVMKQTFTNLSSSNSGWLLWKSSSASNVTYQYNLFFAVEKAKGILVGMPVGLTISANCSKKEFLGMTTSSKKNYSVKVKAIKVMKLVR</sequence>
<dbReference type="OrthoDB" id="6430064at2"/>
<evidence type="ECO:0000313" key="5">
    <source>
        <dbReference type="Proteomes" id="UP000677305"/>
    </source>
</evidence>
<evidence type="ECO:0000313" key="4">
    <source>
        <dbReference type="EMBL" id="QUH31626.1"/>
    </source>
</evidence>
<dbReference type="InterPro" id="IPR001615">
    <property type="entry name" value="Endotoxin_CytB"/>
</dbReference>
<reference evidence="4 5" key="1">
    <citation type="submission" date="2020-07" db="EMBL/GenBank/DDBJ databases">
        <title>Vallitalea guaymasensis genome.</title>
        <authorList>
            <person name="Postec A."/>
        </authorList>
    </citation>
    <scope>NUCLEOTIDE SEQUENCE [LARGE SCALE GENOMIC DNA]</scope>
    <source>
        <strain evidence="4 5">Ra1766G1</strain>
    </source>
</reference>
<proteinExistence type="inferred from homology"/>
<dbReference type="AlphaFoldDB" id="A0A8J8MEU8"/>
<comment type="similarity">
    <text evidence="1">Belongs to the cyt1/cyt2 endotoxin family.</text>
</comment>
<feature type="signal peptide" evidence="3">
    <location>
        <begin position="1"/>
        <end position="23"/>
    </location>
</feature>
<dbReference type="InterPro" id="IPR035918">
    <property type="entry name" value="CytB_endotoxin-like_sf"/>
</dbReference>
<evidence type="ECO:0000256" key="3">
    <source>
        <dbReference type="SAM" id="SignalP"/>
    </source>
</evidence>
<keyword evidence="2" id="KW-0749">Sporulation</keyword>
<gene>
    <name evidence="4" type="ORF">HYG85_22925</name>
</gene>
<keyword evidence="3" id="KW-0732">Signal</keyword>
<dbReference type="RefSeq" id="WP_113675026.1">
    <property type="nucleotide sequence ID" value="NZ_CP058561.1"/>
</dbReference>
<dbReference type="GO" id="GO:0005576">
    <property type="term" value="C:extracellular region"/>
    <property type="evidence" value="ECO:0007669"/>
    <property type="project" value="InterPro"/>
</dbReference>
<dbReference type="Pfam" id="PF01338">
    <property type="entry name" value="Bac_thur_toxin"/>
    <property type="match status" value="1"/>
</dbReference>
<evidence type="ECO:0008006" key="6">
    <source>
        <dbReference type="Google" id="ProtNLM"/>
    </source>
</evidence>
<dbReference type="Gene3D" id="3.40.198.10">
    <property type="entry name" value="Delta-endotoxin CytB-like"/>
    <property type="match status" value="1"/>
</dbReference>
<dbReference type="KEGG" id="vgu:HYG85_22925"/>
<organism evidence="4 5">
    <name type="scientific">Vallitalea guaymasensis</name>
    <dbReference type="NCBI Taxonomy" id="1185412"/>
    <lineage>
        <taxon>Bacteria</taxon>
        <taxon>Bacillati</taxon>
        <taxon>Bacillota</taxon>
        <taxon>Clostridia</taxon>
        <taxon>Lachnospirales</taxon>
        <taxon>Vallitaleaceae</taxon>
        <taxon>Vallitalea</taxon>
    </lineage>
</organism>
<dbReference type="SUPFAM" id="SSF55676">
    <property type="entry name" value="CytB endotoxin-like"/>
    <property type="match status" value="1"/>
</dbReference>
<name>A0A8J8MEU8_9FIRM</name>
<dbReference type="GO" id="GO:0030435">
    <property type="term" value="P:sporulation resulting in formation of a cellular spore"/>
    <property type="evidence" value="ECO:0007669"/>
    <property type="project" value="UniProtKB-KW"/>
</dbReference>
<dbReference type="Proteomes" id="UP000677305">
    <property type="component" value="Chromosome"/>
</dbReference>
<evidence type="ECO:0000256" key="2">
    <source>
        <dbReference type="ARBA" id="ARBA00022969"/>
    </source>
</evidence>
<dbReference type="EMBL" id="CP058561">
    <property type="protein sequence ID" value="QUH31626.1"/>
    <property type="molecule type" value="Genomic_DNA"/>
</dbReference>
<accession>A0A8J8MEU8</accession>
<keyword evidence="5" id="KW-1185">Reference proteome</keyword>
<evidence type="ECO:0000256" key="1">
    <source>
        <dbReference type="ARBA" id="ARBA00009676"/>
    </source>
</evidence>
<feature type="chain" id="PRO_5035289118" description="Toxin co-regulated pilus biosynthesis protein Q C-terminal domain-containing protein" evidence="3">
    <location>
        <begin position="24"/>
        <end position="233"/>
    </location>
</feature>
<protein>
    <recommendedName>
        <fullName evidence="6">Toxin co-regulated pilus biosynthesis protein Q C-terminal domain-containing protein</fullName>
    </recommendedName>
</protein>